<name>A0ABU0LZP2_9BACT</name>
<accession>A0ABU0LZP2</accession>
<evidence type="ECO:0000256" key="6">
    <source>
        <dbReference type="ARBA" id="ARBA00022759"/>
    </source>
</evidence>
<keyword evidence="2 9" id="KW-0690">Ribosome biogenesis</keyword>
<comment type="similarity">
    <text evidence="1 9">Belongs to the endoribonuclease YbeY family.</text>
</comment>
<feature type="binding site" evidence="9">
    <location>
        <position position="122"/>
    </location>
    <ligand>
        <name>Zn(2+)</name>
        <dbReference type="ChEBI" id="CHEBI:29105"/>
        <note>catalytic</note>
    </ligand>
</feature>
<dbReference type="Gene3D" id="3.40.390.30">
    <property type="entry name" value="Metalloproteases ('zincins'), catalytic domain"/>
    <property type="match status" value="1"/>
</dbReference>
<keyword evidence="7 9" id="KW-0378">Hydrolase</keyword>
<dbReference type="PROSITE" id="PS01306">
    <property type="entry name" value="UPF0054"/>
    <property type="match status" value="1"/>
</dbReference>
<dbReference type="HAMAP" id="MF_00009">
    <property type="entry name" value="Endoribonucl_YbeY"/>
    <property type="match status" value="1"/>
</dbReference>
<evidence type="ECO:0000313" key="11">
    <source>
        <dbReference type="Proteomes" id="UP001240643"/>
    </source>
</evidence>
<evidence type="ECO:0000256" key="7">
    <source>
        <dbReference type="ARBA" id="ARBA00022801"/>
    </source>
</evidence>
<dbReference type="RefSeq" id="WP_256547129.1">
    <property type="nucleotide sequence ID" value="NZ_CP101809.1"/>
</dbReference>
<evidence type="ECO:0000256" key="5">
    <source>
        <dbReference type="ARBA" id="ARBA00022723"/>
    </source>
</evidence>
<keyword evidence="3 9" id="KW-0698">rRNA processing</keyword>
<dbReference type="InterPro" id="IPR002036">
    <property type="entry name" value="YbeY"/>
</dbReference>
<feature type="binding site" evidence="9">
    <location>
        <position position="116"/>
    </location>
    <ligand>
        <name>Zn(2+)</name>
        <dbReference type="ChEBI" id="CHEBI:29105"/>
        <note>catalytic</note>
    </ligand>
</feature>
<dbReference type="Pfam" id="PF02130">
    <property type="entry name" value="YbeY"/>
    <property type="match status" value="1"/>
</dbReference>
<dbReference type="InterPro" id="IPR023091">
    <property type="entry name" value="MetalPrtase_cat_dom_sf_prd"/>
</dbReference>
<dbReference type="PANTHER" id="PTHR46986">
    <property type="entry name" value="ENDORIBONUCLEASE YBEY, CHLOROPLASTIC"/>
    <property type="match status" value="1"/>
</dbReference>
<comment type="function">
    <text evidence="9">Single strand-specific metallo-endoribonuclease involved in late-stage 70S ribosome quality control and in maturation of the 3' terminus of the 16S rRNA.</text>
</comment>
<evidence type="ECO:0000256" key="3">
    <source>
        <dbReference type="ARBA" id="ARBA00022552"/>
    </source>
</evidence>
<comment type="caution">
    <text evidence="10">The sequence shown here is derived from an EMBL/GenBank/DDBJ whole genome shotgun (WGS) entry which is preliminary data.</text>
</comment>
<dbReference type="EC" id="3.1.-.-" evidence="9"/>
<dbReference type="NCBIfam" id="TIGR00043">
    <property type="entry name" value="rRNA maturation RNase YbeY"/>
    <property type="match status" value="1"/>
</dbReference>
<dbReference type="Proteomes" id="UP001240643">
    <property type="component" value="Unassembled WGS sequence"/>
</dbReference>
<dbReference type="SUPFAM" id="SSF55486">
    <property type="entry name" value="Metalloproteases ('zincins'), catalytic domain"/>
    <property type="match status" value="1"/>
</dbReference>
<dbReference type="PANTHER" id="PTHR46986:SF1">
    <property type="entry name" value="ENDORIBONUCLEASE YBEY, CHLOROPLASTIC"/>
    <property type="match status" value="1"/>
</dbReference>
<protein>
    <recommendedName>
        <fullName evidence="9">Endoribonuclease YbeY</fullName>
        <ecNumber evidence="9">3.1.-.-</ecNumber>
    </recommendedName>
</protein>
<keyword evidence="4 9" id="KW-0540">Nuclease</keyword>
<proteinExistence type="inferred from homology"/>
<organism evidence="10 11">
    <name type="scientific">Mycoplasmoides fastidiosum</name>
    <dbReference type="NCBI Taxonomy" id="92758"/>
    <lineage>
        <taxon>Bacteria</taxon>
        <taxon>Bacillati</taxon>
        <taxon>Mycoplasmatota</taxon>
        <taxon>Mycoplasmoidales</taxon>
        <taxon>Mycoplasmoidaceae</taxon>
        <taxon>Mycoplasmoides</taxon>
    </lineage>
</organism>
<keyword evidence="11" id="KW-1185">Reference proteome</keyword>
<reference evidence="10" key="1">
    <citation type="submission" date="2023-07" db="EMBL/GenBank/DDBJ databases">
        <title>Genomic Encyclopedia of Type Strains, Phase IV (KMG-IV): sequencing the most valuable type-strain genomes for metagenomic binning, comparative biology and taxonomic classification.</title>
        <authorList>
            <person name="Goeker M."/>
        </authorList>
    </citation>
    <scope>NUCLEOTIDE SEQUENCE [LARGE SCALE GENOMIC DNA]</scope>
    <source>
        <strain evidence="10">DSM 21204</strain>
    </source>
</reference>
<comment type="subcellular location">
    <subcellularLocation>
        <location evidence="9">Cytoplasm</location>
    </subcellularLocation>
</comment>
<evidence type="ECO:0000256" key="4">
    <source>
        <dbReference type="ARBA" id="ARBA00022722"/>
    </source>
</evidence>
<evidence type="ECO:0000256" key="1">
    <source>
        <dbReference type="ARBA" id="ARBA00010875"/>
    </source>
</evidence>
<evidence type="ECO:0000313" key="10">
    <source>
        <dbReference type="EMBL" id="MDQ0514177.1"/>
    </source>
</evidence>
<feature type="binding site" evidence="9">
    <location>
        <position position="112"/>
    </location>
    <ligand>
        <name>Zn(2+)</name>
        <dbReference type="ChEBI" id="CHEBI:29105"/>
        <note>catalytic</note>
    </ligand>
</feature>
<keyword evidence="9" id="KW-0963">Cytoplasm</keyword>
<evidence type="ECO:0000256" key="9">
    <source>
        <dbReference type="HAMAP-Rule" id="MF_00009"/>
    </source>
</evidence>
<sequence length="144" mass="17385">MKFVINNKNNYFITNKMKKNFQIISNEVQKILKLKQDYFFEVNFVSKYIIKKLNNDYRQKNKITDVISFSFLDQPFNQNLLGEIFICYDKCITQAKLYDKTLDREVSFMFLHGLLHLLGYDHIEKEDEVKMFKIQDLVLAKIYE</sequence>
<gene>
    <name evidence="9" type="primary">ybeY</name>
    <name evidence="10" type="ORF">J2Z62_000615</name>
</gene>
<comment type="cofactor">
    <cofactor evidence="9">
        <name>Zn(2+)</name>
        <dbReference type="ChEBI" id="CHEBI:29105"/>
    </cofactor>
    <text evidence="9">Binds 1 zinc ion.</text>
</comment>
<evidence type="ECO:0000256" key="2">
    <source>
        <dbReference type="ARBA" id="ARBA00022517"/>
    </source>
</evidence>
<dbReference type="EMBL" id="JAUSWO010000001">
    <property type="protein sequence ID" value="MDQ0514177.1"/>
    <property type="molecule type" value="Genomic_DNA"/>
</dbReference>
<keyword evidence="8 9" id="KW-0862">Zinc</keyword>
<keyword evidence="6 9" id="KW-0255">Endonuclease</keyword>
<keyword evidence="5 9" id="KW-0479">Metal-binding</keyword>
<evidence type="ECO:0000256" key="8">
    <source>
        <dbReference type="ARBA" id="ARBA00022833"/>
    </source>
</evidence>
<dbReference type="InterPro" id="IPR020549">
    <property type="entry name" value="YbeY_CS"/>
</dbReference>